<name>A0A1N7L9D9_9PROT</name>
<feature type="domain" description="Mce/MlaD" evidence="1">
    <location>
        <begin position="42"/>
        <end position="118"/>
    </location>
</feature>
<sequence>MMRRLNQDSRETLIGAAVITVLALALLANAADRKVRDKNSDGYPLEAVFDRSDGLAPGAEVRVAGVPVGSVTHQKLDDNYRIHLTLQIARDTLVPVDSAAIIETDGLLGSKYIELQPGGEEDFLPSGGRLRYTQGSLVIEDLLAKIVGMAHARRAKAAADQAQPGASPQAPKEQ</sequence>
<evidence type="ECO:0000259" key="1">
    <source>
        <dbReference type="Pfam" id="PF02470"/>
    </source>
</evidence>
<proteinExistence type="predicted"/>
<dbReference type="PANTHER" id="PTHR33371">
    <property type="entry name" value="INTERMEMBRANE PHOSPHOLIPID TRANSPORT SYSTEM BINDING PROTEIN MLAD-RELATED"/>
    <property type="match status" value="1"/>
</dbReference>
<dbReference type="RefSeq" id="WP_076399821.1">
    <property type="nucleotide sequence ID" value="NZ_FTOA01000003.1"/>
</dbReference>
<protein>
    <submittedName>
        <fullName evidence="2">Phospholipid/cholesterol/gamma-HCH transport system substrate-binding protein</fullName>
    </submittedName>
</protein>
<dbReference type="Pfam" id="PF02470">
    <property type="entry name" value="MlaD"/>
    <property type="match status" value="1"/>
</dbReference>
<dbReference type="InterPro" id="IPR052336">
    <property type="entry name" value="MlaD_Phospholipid_Transporter"/>
</dbReference>
<accession>A0A1N7L9D9</accession>
<dbReference type="InterPro" id="IPR003399">
    <property type="entry name" value="Mce/MlaD"/>
</dbReference>
<reference evidence="2 3" key="1">
    <citation type="submission" date="2017-01" db="EMBL/GenBank/DDBJ databases">
        <authorList>
            <person name="Mah S.A."/>
            <person name="Swanson W.J."/>
            <person name="Moy G.W."/>
            <person name="Vacquier V.D."/>
        </authorList>
    </citation>
    <scope>NUCLEOTIDE SEQUENCE [LARGE SCALE GENOMIC DNA]</scope>
    <source>
        <strain evidence="2 3">DSM 11589</strain>
    </source>
</reference>
<dbReference type="STRING" id="80876.SAMN05421779_103188"/>
<keyword evidence="3" id="KW-1185">Reference proteome</keyword>
<organism evidence="2 3">
    <name type="scientific">Insolitispirillum peregrinum</name>
    <dbReference type="NCBI Taxonomy" id="80876"/>
    <lineage>
        <taxon>Bacteria</taxon>
        <taxon>Pseudomonadati</taxon>
        <taxon>Pseudomonadota</taxon>
        <taxon>Alphaproteobacteria</taxon>
        <taxon>Rhodospirillales</taxon>
        <taxon>Novispirillaceae</taxon>
        <taxon>Insolitispirillum</taxon>
    </lineage>
</organism>
<evidence type="ECO:0000313" key="3">
    <source>
        <dbReference type="Proteomes" id="UP000185678"/>
    </source>
</evidence>
<dbReference type="PANTHER" id="PTHR33371:SF4">
    <property type="entry name" value="INTERMEMBRANE PHOSPHOLIPID TRANSPORT SYSTEM BINDING PROTEIN MLAD"/>
    <property type="match status" value="1"/>
</dbReference>
<dbReference type="AlphaFoldDB" id="A0A1N7L9D9"/>
<evidence type="ECO:0000313" key="2">
    <source>
        <dbReference type="EMBL" id="SIS70455.1"/>
    </source>
</evidence>
<gene>
    <name evidence="2" type="ORF">SAMN05421779_103188</name>
</gene>
<dbReference type="EMBL" id="FTOA01000003">
    <property type="protein sequence ID" value="SIS70455.1"/>
    <property type="molecule type" value="Genomic_DNA"/>
</dbReference>
<dbReference type="Proteomes" id="UP000185678">
    <property type="component" value="Unassembled WGS sequence"/>
</dbReference>